<protein>
    <submittedName>
        <fullName evidence="1">Uncharacterized protein</fullName>
    </submittedName>
</protein>
<dbReference type="Proteomes" id="UP000003344">
    <property type="component" value="Unassembled WGS sequence"/>
</dbReference>
<proteinExistence type="predicted"/>
<name>D2ZTP5_NEIM2</name>
<organism evidence="1 2">
    <name type="scientific">Neisseria mucosa (strain ATCC 25996 / DSM 4631 / NCTC 10774 / M26)</name>
    <dbReference type="NCBI Taxonomy" id="546266"/>
    <lineage>
        <taxon>Bacteria</taxon>
        <taxon>Pseudomonadati</taxon>
        <taxon>Pseudomonadota</taxon>
        <taxon>Betaproteobacteria</taxon>
        <taxon>Neisseriales</taxon>
        <taxon>Neisseriaceae</taxon>
        <taxon>Neisseria</taxon>
    </lineage>
</organism>
<comment type="caution">
    <text evidence="1">The sequence shown here is derived from an EMBL/GenBank/DDBJ whole genome shotgun (WGS) entry which is preliminary data.</text>
</comment>
<evidence type="ECO:0000313" key="2">
    <source>
        <dbReference type="Proteomes" id="UP000003344"/>
    </source>
</evidence>
<accession>D2ZTP5</accession>
<dbReference type="EMBL" id="ACDX02000002">
    <property type="protein sequence ID" value="EFC89565.1"/>
    <property type="molecule type" value="Genomic_DNA"/>
</dbReference>
<sequence>MYEKERITAREKELTEDVEYLERDLDKAVKYLQDVVSTYKSGRLVSLHIMVARIEGFLAACGEEY</sequence>
<dbReference type="AlphaFoldDB" id="D2ZTP5"/>
<dbReference type="RefSeq" id="WP_003741289.1">
    <property type="nucleotide sequence ID" value="NZ_ACDX02000002.1"/>
</dbReference>
<reference evidence="1 2" key="1">
    <citation type="submission" date="2009-10" db="EMBL/GenBank/DDBJ databases">
        <authorList>
            <person name="Weinstock G."/>
            <person name="Sodergren E."/>
            <person name="Clifton S."/>
            <person name="Fulton L."/>
            <person name="Fulton B."/>
            <person name="Courtney L."/>
            <person name="Fronick C."/>
            <person name="Harrison M."/>
            <person name="Strong C."/>
            <person name="Farmer C."/>
            <person name="Delahaunty K."/>
            <person name="Markovic C."/>
            <person name="Hall O."/>
            <person name="Minx P."/>
            <person name="Tomlinson C."/>
            <person name="Mitreva M."/>
            <person name="Nelson J."/>
            <person name="Hou S."/>
            <person name="Wollam A."/>
            <person name="Pepin K.H."/>
            <person name="Johnson M."/>
            <person name="Bhonagiri V."/>
            <person name="Nash W.E."/>
            <person name="Warren W."/>
            <person name="Chinwalla A."/>
            <person name="Mardis E.R."/>
            <person name="Wilson R.K."/>
        </authorList>
    </citation>
    <scope>NUCLEOTIDE SEQUENCE [LARGE SCALE GENOMIC DNA]</scope>
    <source>
        <strain evidence="2">ATCC 25996 / DSM 4631 / NCTC 10774 / M26</strain>
    </source>
</reference>
<gene>
    <name evidence="1" type="ORF">NEIMUCOT_03981</name>
</gene>
<evidence type="ECO:0000313" key="1">
    <source>
        <dbReference type="EMBL" id="EFC89565.1"/>
    </source>
</evidence>
<dbReference type="STRING" id="546266.NEIMUCOT_03981"/>